<keyword evidence="3" id="KW-1185">Reference proteome</keyword>
<dbReference type="InterPro" id="IPR006527">
    <property type="entry name" value="F-box-assoc_dom_typ1"/>
</dbReference>
<dbReference type="InterPro" id="IPR011043">
    <property type="entry name" value="Gal_Oxase/kelch_b-propeller"/>
</dbReference>
<dbReference type="PANTHER" id="PTHR31672:SF13">
    <property type="entry name" value="F-BOX PROTEIN CPR30-LIKE"/>
    <property type="match status" value="1"/>
</dbReference>
<dbReference type="AlphaFoldDB" id="A0ABD1A768"/>
<dbReference type="Pfam" id="PF07734">
    <property type="entry name" value="FBA_1"/>
    <property type="match status" value="1"/>
</dbReference>
<dbReference type="InterPro" id="IPR050796">
    <property type="entry name" value="SCF_F-box_component"/>
</dbReference>
<evidence type="ECO:0000313" key="3">
    <source>
        <dbReference type="Proteomes" id="UP001558713"/>
    </source>
</evidence>
<dbReference type="InterPro" id="IPR001810">
    <property type="entry name" value="F-box_dom"/>
</dbReference>
<dbReference type="CDD" id="cd22157">
    <property type="entry name" value="F-box_AtFBW1-like"/>
    <property type="match status" value="1"/>
</dbReference>
<protein>
    <submittedName>
        <fullName evidence="2">F-box/kelch-repeat protein</fullName>
    </submittedName>
</protein>
<feature type="domain" description="F-box" evidence="1">
    <location>
        <begin position="1"/>
        <end position="46"/>
    </location>
</feature>
<dbReference type="PANTHER" id="PTHR31672">
    <property type="entry name" value="BNACNNG10540D PROTEIN"/>
    <property type="match status" value="1"/>
</dbReference>
<dbReference type="Pfam" id="PF00646">
    <property type="entry name" value="F-box"/>
    <property type="match status" value="1"/>
</dbReference>
<dbReference type="InterPro" id="IPR036047">
    <property type="entry name" value="F-box-like_dom_sf"/>
</dbReference>
<dbReference type="SMART" id="SM00256">
    <property type="entry name" value="FBOX"/>
    <property type="match status" value="1"/>
</dbReference>
<gene>
    <name evidence="2" type="ORF">V5N11_018793</name>
</gene>
<proteinExistence type="predicted"/>
<dbReference type="Proteomes" id="UP001558713">
    <property type="component" value="Unassembled WGS sequence"/>
</dbReference>
<dbReference type="NCBIfam" id="TIGR01640">
    <property type="entry name" value="F_box_assoc_1"/>
    <property type="match status" value="1"/>
</dbReference>
<accession>A0ABD1A768</accession>
<dbReference type="SUPFAM" id="SSF81383">
    <property type="entry name" value="F-box domain"/>
    <property type="match status" value="1"/>
</dbReference>
<dbReference type="InterPro" id="IPR017451">
    <property type="entry name" value="F-box-assoc_interact_dom"/>
</dbReference>
<evidence type="ECO:0000313" key="2">
    <source>
        <dbReference type="EMBL" id="KAL1202676.1"/>
    </source>
</evidence>
<dbReference type="Gene3D" id="1.20.1280.50">
    <property type="match status" value="1"/>
</dbReference>
<dbReference type="SUPFAM" id="SSF50965">
    <property type="entry name" value="Galactose oxidase, central domain"/>
    <property type="match status" value="1"/>
</dbReference>
<dbReference type="PROSITE" id="PS50181">
    <property type="entry name" value="FBOX"/>
    <property type="match status" value="1"/>
</dbReference>
<name>A0ABD1A768_CARAN</name>
<reference evidence="2 3" key="1">
    <citation type="submission" date="2024-04" db="EMBL/GenBank/DDBJ databases">
        <title>Genome assembly C_amara_ONT_v2.</title>
        <authorList>
            <person name="Yant L."/>
            <person name="Moore C."/>
            <person name="Slenker M."/>
        </authorList>
    </citation>
    <scope>NUCLEOTIDE SEQUENCE [LARGE SCALE GENOMIC DNA]</scope>
    <source>
        <tissue evidence="2">Leaf</tissue>
    </source>
</reference>
<sequence length="396" mass="45421">MMISDLPCDLESEILARVPTKSLAELKITCKRWYALFRDPNFVKKKNLRKAARELMILSNSGVYSIRDNLHGIHNIVDPSIDFTGKLSSRKDSKDLKISRIFHCDGLILCSTKGNTRLVVWNPSTGQTRSIKPRTCYQINDTFVLGYVNSESSGHSYKILRSHSYQNDQKVWITEFDIYEFSSDSWKVLDITCEWGLFCDGMSLKGSTYWVAGAKETGFFMLCFDFTTETFGNFPLPFQSDNPEDTAALSVVKEEKLSVLHQDILAFSNVMTIWLSNKIDEAKDLSWSEFILVVDFDTFNLPSVVNVRSFLLDEENKVAVCCDVDMEDGYNTRIYIVGKDMYKQVYKDTTRGSPFNWPHLLSYVPSLVYIQENTLERQKKRKAKKARTGGEICKKI</sequence>
<dbReference type="EMBL" id="JBANAX010000571">
    <property type="protein sequence ID" value="KAL1202676.1"/>
    <property type="molecule type" value="Genomic_DNA"/>
</dbReference>
<comment type="caution">
    <text evidence="2">The sequence shown here is derived from an EMBL/GenBank/DDBJ whole genome shotgun (WGS) entry which is preliminary data.</text>
</comment>
<organism evidence="2 3">
    <name type="scientific">Cardamine amara subsp. amara</name>
    <dbReference type="NCBI Taxonomy" id="228776"/>
    <lineage>
        <taxon>Eukaryota</taxon>
        <taxon>Viridiplantae</taxon>
        <taxon>Streptophyta</taxon>
        <taxon>Embryophyta</taxon>
        <taxon>Tracheophyta</taxon>
        <taxon>Spermatophyta</taxon>
        <taxon>Magnoliopsida</taxon>
        <taxon>eudicotyledons</taxon>
        <taxon>Gunneridae</taxon>
        <taxon>Pentapetalae</taxon>
        <taxon>rosids</taxon>
        <taxon>malvids</taxon>
        <taxon>Brassicales</taxon>
        <taxon>Brassicaceae</taxon>
        <taxon>Cardamineae</taxon>
        <taxon>Cardamine</taxon>
    </lineage>
</organism>
<evidence type="ECO:0000259" key="1">
    <source>
        <dbReference type="PROSITE" id="PS50181"/>
    </source>
</evidence>